<feature type="compositionally biased region" description="Acidic residues" evidence="1">
    <location>
        <begin position="140"/>
        <end position="149"/>
    </location>
</feature>
<comment type="caution">
    <text evidence="2">The sequence shown here is derived from an EMBL/GenBank/DDBJ whole genome shotgun (WGS) entry which is preliminary data.</text>
</comment>
<dbReference type="EMBL" id="WJIE01000001">
    <property type="protein sequence ID" value="MRG90513.1"/>
    <property type="molecule type" value="Genomic_DNA"/>
</dbReference>
<dbReference type="OrthoDB" id="5522479at2"/>
<dbReference type="Proteomes" id="UP000440224">
    <property type="component" value="Unassembled WGS sequence"/>
</dbReference>
<gene>
    <name evidence="2" type="ORF">GF068_01030</name>
</gene>
<evidence type="ECO:0000256" key="1">
    <source>
        <dbReference type="SAM" id="MobiDB-lite"/>
    </source>
</evidence>
<organism evidence="2 3">
    <name type="scientific">Polyangium spumosum</name>
    <dbReference type="NCBI Taxonomy" id="889282"/>
    <lineage>
        <taxon>Bacteria</taxon>
        <taxon>Pseudomonadati</taxon>
        <taxon>Myxococcota</taxon>
        <taxon>Polyangia</taxon>
        <taxon>Polyangiales</taxon>
        <taxon>Polyangiaceae</taxon>
        <taxon>Polyangium</taxon>
    </lineage>
</organism>
<feature type="compositionally biased region" description="Basic and acidic residues" evidence="1">
    <location>
        <begin position="169"/>
        <end position="187"/>
    </location>
</feature>
<reference evidence="2 3" key="1">
    <citation type="submission" date="2019-10" db="EMBL/GenBank/DDBJ databases">
        <title>A soil myxobacterium in the family Polyangiaceae.</title>
        <authorList>
            <person name="Li Y."/>
            <person name="Wang J."/>
        </authorList>
    </citation>
    <scope>NUCLEOTIDE SEQUENCE [LARGE SCALE GENOMIC DNA]</scope>
    <source>
        <strain evidence="2 3">DSM 14734</strain>
    </source>
</reference>
<accession>A0A6N7PEM0</accession>
<dbReference type="AlphaFoldDB" id="A0A6N7PEM0"/>
<sequence>MGDIDDLPHREEQPPEGEKPETERRRTFDRAIPELLKRAVERAVETGVGKLSEGPDTLRHFVGDMKLPKEVLNYLYQQIDDTKTGLYRVVAKEIRDVLEHTQFADELTKVLTKLSFEIKTEIRFVPNDARPAEKAPAAEPDAEEPEEGEAAATESQRGLPKPSVSAHVTVKDRGKETRRERKRREGT</sequence>
<feature type="region of interest" description="Disordered" evidence="1">
    <location>
        <begin position="1"/>
        <end position="27"/>
    </location>
</feature>
<keyword evidence="3" id="KW-1185">Reference proteome</keyword>
<evidence type="ECO:0000313" key="2">
    <source>
        <dbReference type="EMBL" id="MRG90513.1"/>
    </source>
</evidence>
<protein>
    <submittedName>
        <fullName evidence="2">Uncharacterized protein</fullName>
    </submittedName>
</protein>
<name>A0A6N7PEM0_9BACT</name>
<dbReference type="RefSeq" id="WP_153817422.1">
    <property type="nucleotide sequence ID" value="NZ_WJIE01000001.1"/>
</dbReference>
<feature type="region of interest" description="Disordered" evidence="1">
    <location>
        <begin position="127"/>
        <end position="187"/>
    </location>
</feature>
<proteinExistence type="predicted"/>
<evidence type="ECO:0000313" key="3">
    <source>
        <dbReference type="Proteomes" id="UP000440224"/>
    </source>
</evidence>